<evidence type="ECO:0000313" key="2">
    <source>
        <dbReference type="Proteomes" id="UP000475862"/>
    </source>
</evidence>
<evidence type="ECO:0000313" key="1">
    <source>
        <dbReference type="EMBL" id="KAE9527743.1"/>
    </source>
</evidence>
<organism evidence="1 2">
    <name type="scientific">Aphis glycines</name>
    <name type="common">Soybean aphid</name>
    <dbReference type="NCBI Taxonomy" id="307491"/>
    <lineage>
        <taxon>Eukaryota</taxon>
        <taxon>Metazoa</taxon>
        <taxon>Ecdysozoa</taxon>
        <taxon>Arthropoda</taxon>
        <taxon>Hexapoda</taxon>
        <taxon>Insecta</taxon>
        <taxon>Pterygota</taxon>
        <taxon>Neoptera</taxon>
        <taxon>Paraneoptera</taxon>
        <taxon>Hemiptera</taxon>
        <taxon>Sternorrhyncha</taxon>
        <taxon>Aphidomorpha</taxon>
        <taxon>Aphidoidea</taxon>
        <taxon>Aphididae</taxon>
        <taxon>Aphidini</taxon>
        <taxon>Aphis</taxon>
        <taxon>Aphis</taxon>
    </lineage>
</organism>
<keyword evidence="2" id="KW-1185">Reference proteome</keyword>
<sequence>MNVTRLPWYVGESGVAPYKRQNCIPPTVRQNRWGKNFCKRSLTSDRALSYLPDVHWDSSGNSAEAGSGDQTCYVQHPDIGRKVYYCPASDKRDVGDKSIGIAGDIHANTVPTANGPTVAVRKKQTVCVVYSPDSADAYCLNFLPSCLMVGSAEPLKTDRSVVDFDDILSSLIL</sequence>
<comment type="caution">
    <text evidence="1">The sequence shown here is derived from an EMBL/GenBank/DDBJ whole genome shotgun (WGS) entry which is preliminary data.</text>
</comment>
<proteinExistence type="predicted"/>
<gene>
    <name evidence="1" type="ORF">AGLY_012816</name>
</gene>
<dbReference type="EMBL" id="VYZN01000051">
    <property type="protein sequence ID" value="KAE9527743.1"/>
    <property type="molecule type" value="Genomic_DNA"/>
</dbReference>
<reference evidence="1 2" key="1">
    <citation type="submission" date="2019-08" db="EMBL/GenBank/DDBJ databases">
        <title>The genome of the soybean aphid Biotype 1, its phylome, world population structure and adaptation to the North American continent.</title>
        <authorList>
            <person name="Giordano R."/>
            <person name="Donthu R.K."/>
            <person name="Hernandez A.G."/>
            <person name="Wright C.L."/>
            <person name="Zimin A.V."/>
        </authorList>
    </citation>
    <scope>NUCLEOTIDE SEQUENCE [LARGE SCALE GENOMIC DNA]</scope>
    <source>
        <tissue evidence="1">Whole aphids</tissue>
    </source>
</reference>
<name>A0A6G0TAB3_APHGL</name>
<dbReference type="Proteomes" id="UP000475862">
    <property type="component" value="Unassembled WGS sequence"/>
</dbReference>
<accession>A0A6G0TAB3</accession>
<protein>
    <submittedName>
        <fullName evidence="1">Uncharacterized protein</fullName>
    </submittedName>
</protein>
<dbReference type="AlphaFoldDB" id="A0A6G0TAB3"/>